<dbReference type="InterPro" id="IPR019576">
    <property type="entry name" value="Pyridoxamine_oxidase_dimer_C"/>
</dbReference>
<evidence type="ECO:0000256" key="2">
    <source>
        <dbReference type="ARBA" id="ARBA00000909"/>
    </source>
</evidence>
<dbReference type="GO" id="GO:0000166">
    <property type="term" value="F:nucleotide binding"/>
    <property type="evidence" value="ECO:0007669"/>
    <property type="project" value="UniProtKB-KW"/>
</dbReference>
<name>A0AAN7PTJ8_9MYRT</name>
<dbReference type="InterPro" id="IPR032976">
    <property type="entry name" value="YJEFN_prot_NAXE-like"/>
</dbReference>
<evidence type="ECO:0000256" key="5">
    <source>
        <dbReference type="ARBA" id="ARBA00022741"/>
    </source>
</evidence>
<dbReference type="Gene3D" id="3.40.50.10260">
    <property type="entry name" value="YjeF N-terminal domain"/>
    <property type="match status" value="1"/>
</dbReference>
<dbReference type="PANTHER" id="PTHR13232:SF10">
    <property type="entry name" value="NAD(P)H-HYDRATE EPIMERASE"/>
    <property type="match status" value="1"/>
</dbReference>
<keyword evidence="5" id="KW-0547">Nucleotide-binding</keyword>
<reference evidence="11 12" key="1">
    <citation type="journal article" date="2023" name="Hortic Res">
        <title>Pangenome of water caltrop reveals structural variations and asymmetric subgenome divergence after allopolyploidization.</title>
        <authorList>
            <person name="Zhang X."/>
            <person name="Chen Y."/>
            <person name="Wang L."/>
            <person name="Yuan Y."/>
            <person name="Fang M."/>
            <person name="Shi L."/>
            <person name="Lu R."/>
            <person name="Comes H.P."/>
            <person name="Ma Y."/>
            <person name="Chen Y."/>
            <person name="Huang G."/>
            <person name="Zhou Y."/>
            <person name="Zheng Z."/>
            <person name="Qiu Y."/>
        </authorList>
    </citation>
    <scope>NUCLEOTIDE SEQUENCE [LARGE SCALE GENOMIC DNA]</scope>
    <source>
        <tissue evidence="11">Roots</tissue>
    </source>
</reference>
<dbReference type="EC" id="5.1.99.6" evidence="3"/>
<keyword evidence="6" id="KW-0521">NADP</keyword>
<accession>A0AAN7PTJ8</accession>
<keyword evidence="7" id="KW-0630">Potassium</keyword>
<dbReference type="Proteomes" id="UP001345219">
    <property type="component" value="Chromosome 16"/>
</dbReference>
<evidence type="ECO:0000256" key="7">
    <source>
        <dbReference type="ARBA" id="ARBA00022958"/>
    </source>
</evidence>
<evidence type="ECO:0000256" key="9">
    <source>
        <dbReference type="ARBA" id="ARBA00023235"/>
    </source>
</evidence>
<evidence type="ECO:0000313" key="11">
    <source>
        <dbReference type="EMBL" id="KAK4753423.1"/>
    </source>
</evidence>
<feature type="domain" description="YjeF N-terminal" evidence="10">
    <location>
        <begin position="1"/>
        <end position="159"/>
    </location>
</feature>
<dbReference type="Pfam" id="PF10590">
    <property type="entry name" value="PNP_phzG_C"/>
    <property type="match status" value="1"/>
</dbReference>
<dbReference type="Pfam" id="PF03853">
    <property type="entry name" value="YjeF_N"/>
    <property type="match status" value="1"/>
</dbReference>
<protein>
    <recommendedName>
        <fullName evidence="3">NAD(P)H-hydrate epimerase</fullName>
        <ecNumber evidence="3">5.1.99.6</ecNumber>
    </recommendedName>
</protein>
<proteinExistence type="predicted"/>
<organism evidence="11 12">
    <name type="scientific">Trapa incisa</name>
    <dbReference type="NCBI Taxonomy" id="236973"/>
    <lineage>
        <taxon>Eukaryota</taxon>
        <taxon>Viridiplantae</taxon>
        <taxon>Streptophyta</taxon>
        <taxon>Embryophyta</taxon>
        <taxon>Tracheophyta</taxon>
        <taxon>Spermatophyta</taxon>
        <taxon>Magnoliopsida</taxon>
        <taxon>eudicotyledons</taxon>
        <taxon>Gunneridae</taxon>
        <taxon>Pentapetalae</taxon>
        <taxon>rosids</taxon>
        <taxon>malvids</taxon>
        <taxon>Myrtales</taxon>
        <taxon>Lythraceae</taxon>
        <taxon>Trapa</taxon>
    </lineage>
</organism>
<dbReference type="PROSITE" id="PS51385">
    <property type="entry name" value="YJEF_N"/>
    <property type="match status" value="1"/>
</dbReference>
<gene>
    <name evidence="11" type="ORF">SAY87_022221</name>
</gene>
<keyword evidence="9" id="KW-0413">Isomerase</keyword>
<evidence type="ECO:0000256" key="6">
    <source>
        <dbReference type="ARBA" id="ARBA00022857"/>
    </source>
</evidence>
<dbReference type="InterPro" id="IPR036652">
    <property type="entry name" value="YjeF_N_dom_sf"/>
</dbReference>
<evidence type="ECO:0000256" key="4">
    <source>
        <dbReference type="ARBA" id="ARBA00022723"/>
    </source>
</evidence>
<dbReference type="EMBL" id="JAXIOK010000016">
    <property type="protein sequence ID" value="KAK4753423.1"/>
    <property type="molecule type" value="Genomic_DNA"/>
</dbReference>
<dbReference type="GO" id="GO:0005739">
    <property type="term" value="C:mitochondrion"/>
    <property type="evidence" value="ECO:0007669"/>
    <property type="project" value="TreeGrafter"/>
</dbReference>
<dbReference type="SUPFAM" id="SSF64153">
    <property type="entry name" value="YjeF N-terminal domain-like"/>
    <property type="match status" value="1"/>
</dbReference>
<comment type="catalytic activity">
    <reaction evidence="2">
        <text>(6R)-NADPHX = (6S)-NADPHX</text>
        <dbReference type="Rhea" id="RHEA:32227"/>
        <dbReference type="ChEBI" id="CHEBI:64076"/>
        <dbReference type="ChEBI" id="CHEBI:64077"/>
        <dbReference type="EC" id="5.1.99.6"/>
    </reaction>
</comment>
<dbReference type="InterPro" id="IPR004443">
    <property type="entry name" value="YjeF_N_dom"/>
</dbReference>
<comment type="catalytic activity">
    <reaction evidence="1">
        <text>(6R)-NADHX = (6S)-NADHX</text>
        <dbReference type="Rhea" id="RHEA:32215"/>
        <dbReference type="ChEBI" id="CHEBI:64074"/>
        <dbReference type="ChEBI" id="CHEBI:64075"/>
        <dbReference type="EC" id="5.1.99.6"/>
    </reaction>
</comment>
<evidence type="ECO:0000259" key="10">
    <source>
        <dbReference type="PROSITE" id="PS51385"/>
    </source>
</evidence>
<dbReference type="GO" id="GO:0052856">
    <property type="term" value="F:NAD(P)HX epimerase activity"/>
    <property type="evidence" value="ECO:0007669"/>
    <property type="project" value="UniProtKB-EC"/>
</dbReference>
<evidence type="ECO:0000256" key="3">
    <source>
        <dbReference type="ARBA" id="ARBA00012228"/>
    </source>
</evidence>
<dbReference type="AlphaFoldDB" id="A0AAN7PTJ8"/>
<sequence>MRNDERYSSSCFASSSSFIELQTMYGDSVTYLSQRGAAEIDETLMGPLGFNVDRFMRTPKTLYTGLVTQLESLIVLQLESLSIPFLDDTAGRKSPVIVSVDIPSGWHAQGDVSGQRIKPDMLVSLTAPKLCGKQFCGPHHFVGGRFALLSIAETYKFRLPHTLELLCASALIKKWLEDAVAAGLRESNAMALPTAGKTGKLQVIIGLVTSLMWMPSNLQEWCYLEELIRMGLSGTPIMEVERHVNCLKIHRNLFYFTGMVLTARSFIPKSEHWQGYRLKSKLLEFWKGQPSPLHDRFKSSI</sequence>
<evidence type="ECO:0000313" key="12">
    <source>
        <dbReference type="Proteomes" id="UP001345219"/>
    </source>
</evidence>
<dbReference type="Gene3D" id="2.30.110.10">
    <property type="entry name" value="Electron Transport, Fmn-binding Protein, Chain A"/>
    <property type="match status" value="1"/>
</dbReference>
<dbReference type="GO" id="GO:0046872">
    <property type="term" value="F:metal ion binding"/>
    <property type="evidence" value="ECO:0007669"/>
    <property type="project" value="UniProtKB-KW"/>
</dbReference>
<keyword evidence="8" id="KW-0520">NAD</keyword>
<dbReference type="PANTHER" id="PTHR13232">
    <property type="entry name" value="NAD(P)H-HYDRATE EPIMERASE"/>
    <property type="match status" value="1"/>
</dbReference>
<comment type="caution">
    <text evidence="11">The sequence shown here is derived from an EMBL/GenBank/DDBJ whole genome shotgun (WGS) entry which is preliminary data.</text>
</comment>
<keyword evidence="4" id="KW-0479">Metal-binding</keyword>
<dbReference type="InterPro" id="IPR012349">
    <property type="entry name" value="Split_barrel_FMN-bd"/>
</dbReference>
<evidence type="ECO:0000256" key="8">
    <source>
        <dbReference type="ARBA" id="ARBA00023027"/>
    </source>
</evidence>
<keyword evidence="12" id="KW-1185">Reference proteome</keyword>
<evidence type="ECO:0000256" key="1">
    <source>
        <dbReference type="ARBA" id="ARBA00000013"/>
    </source>
</evidence>